<protein>
    <submittedName>
        <fullName evidence="1">Uncharacterized protein DUF1800</fullName>
    </submittedName>
</protein>
<reference evidence="1 2" key="1">
    <citation type="submission" date="2018-04" db="EMBL/GenBank/DDBJ databases">
        <title>Genomic Encyclopedia of Archaeal and Bacterial Type Strains, Phase II (KMG-II): from individual species to whole genera.</title>
        <authorList>
            <person name="Goeker M."/>
        </authorList>
    </citation>
    <scope>NUCLEOTIDE SEQUENCE [LARGE SCALE GENOMIC DNA]</scope>
    <source>
        <strain evidence="1 2">DSM 26809</strain>
    </source>
</reference>
<dbReference type="AlphaFoldDB" id="A0A2T5JAU7"/>
<proteinExistence type="predicted"/>
<keyword evidence="2" id="KW-1185">Reference proteome</keyword>
<dbReference type="EMBL" id="QAOQ01000003">
    <property type="protein sequence ID" value="PTQ97988.1"/>
    <property type="molecule type" value="Genomic_DNA"/>
</dbReference>
<organism evidence="1 2">
    <name type="scientific">Mucilaginibacter yixingensis</name>
    <dbReference type="NCBI Taxonomy" id="1295612"/>
    <lineage>
        <taxon>Bacteria</taxon>
        <taxon>Pseudomonadati</taxon>
        <taxon>Bacteroidota</taxon>
        <taxon>Sphingobacteriia</taxon>
        <taxon>Sphingobacteriales</taxon>
        <taxon>Sphingobacteriaceae</taxon>
        <taxon>Mucilaginibacter</taxon>
    </lineage>
</organism>
<evidence type="ECO:0000313" key="2">
    <source>
        <dbReference type="Proteomes" id="UP000244168"/>
    </source>
</evidence>
<dbReference type="InterPro" id="IPR014917">
    <property type="entry name" value="DUF1800"/>
</dbReference>
<name>A0A2T5JAU7_9SPHI</name>
<evidence type="ECO:0000313" key="1">
    <source>
        <dbReference type="EMBL" id="PTQ97988.1"/>
    </source>
</evidence>
<comment type="caution">
    <text evidence="1">The sequence shown here is derived from an EMBL/GenBank/DDBJ whole genome shotgun (WGS) entry which is preliminary data.</text>
</comment>
<dbReference type="OrthoDB" id="9772295at2"/>
<dbReference type="Proteomes" id="UP000244168">
    <property type="component" value="Unassembled WGS sequence"/>
</dbReference>
<dbReference type="Pfam" id="PF08811">
    <property type="entry name" value="DUF1800"/>
    <property type="match status" value="1"/>
</dbReference>
<accession>A0A2T5JAU7</accession>
<dbReference type="RefSeq" id="WP_107828181.1">
    <property type="nucleotide sequence ID" value="NZ_CP160205.1"/>
</dbReference>
<gene>
    <name evidence="1" type="ORF">C8P68_103147</name>
</gene>
<sequence length="264" mass="30414">MKTLFRCFFLLMLTVFGVSVLSSFLIIEKAGKPKLLLPYKQAGLTERQAAAHLLSRFTFGARPGDVDKVVKMGLENWLEQQLDGNLPDDSVDAMLDKFDALKMSNAQIANTFPKGGQVQRMAIRDGVIERDSVNNVRKEYRDKLQAYMQQKGLRPEQELLRQFYNQKILRAAYSNNQLHEVLTDFWFNHFNVSVTKNDCSQFIPNYERDVIRPNVTAKFGDLLLATAKSPAMLYYLDNFTSTGVNTNQQHWLVLRSKTHRTIRR</sequence>